<evidence type="ECO:0000313" key="5">
    <source>
        <dbReference type="Proteomes" id="UP000030008"/>
    </source>
</evidence>
<reference evidence="1 5" key="1">
    <citation type="submission" date="2014-08" db="EMBL/GenBank/DDBJ databases">
        <title>Clostridium innocuum, an unnegligible vancomycin-resistant pathogen causing extra-intestinal infections.</title>
        <authorList>
            <person name="Feng Y."/>
            <person name="Chiu C.-H."/>
        </authorList>
    </citation>
    <scope>NUCLEOTIDE SEQUENCE [LARGE SCALE GENOMIC DNA]</scope>
    <source>
        <strain evidence="1 5">AN88</strain>
    </source>
</reference>
<dbReference type="RefSeq" id="WP_002605743.1">
    <property type="nucleotide sequence ID" value="NZ_AP025565.1"/>
</dbReference>
<reference evidence="3" key="2">
    <citation type="journal article" date="2019" name="Nat. Med.">
        <title>A library of human gut bacterial isolates paired with longitudinal multiomics data enables mechanistic microbiome research.</title>
        <authorList>
            <person name="Poyet M."/>
            <person name="Groussin M."/>
            <person name="Gibbons S.M."/>
            <person name="Avila-Pacheco J."/>
            <person name="Jiang X."/>
            <person name="Kearney S.M."/>
            <person name="Perrotta A.R."/>
            <person name="Berdy B."/>
            <person name="Zhao S."/>
            <person name="Lieberman T.D."/>
            <person name="Swanson P.K."/>
            <person name="Smith M."/>
            <person name="Roesemann S."/>
            <person name="Alexander J.E."/>
            <person name="Rich S.A."/>
            <person name="Livny J."/>
            <person name="Vlamakis H."/>
            <person name="Clish C."/>
            <person name="Bullock K."/>
            <person name="Deik A."/>
            <person name="Scott J."/>
            <person name="Pierce K.A."/>
            <person name="Xavier R.J."/>
            <person name="Alm E.J."/>
        </authorList>
    </citation>
    <scope>NUCLEOTIDE SEQUENCE</scope>
    <source>
        <strain evidence="3">BIOML-A12</strain>
    </source>
</reference>
<evidence type="ECO:0000313" key="4">
    <source>
        <dbReference type="EMBL" id="QJA04311.1"/>
    </source>
</evidence>
<dbReference type="Proteomes" id="UP000503330">
    <property type="component" value="Chromosome"/>
</dbReference>
<dbReference type="EMBL" id="JAKTMA010000034">
    <property type="protein sequence ID" value="MCR0234485.1"/>
    <property type="molecule type" value="Genomic_DNA"/>
</dbReference>
<dbReference type="AlphaFoldDB" id="A0A099I2R1"/>
<evidence type="ECO:0000313" key="1">
    <source>
        <dbReference type="EMBL" id="KGJ51163.1"/>
    </source>
</evidence>
<name>A0A099I2R1_CLOIN</name>
<gene>
    <name evidence="1" type="ORF">CIAN88_22130</name>
    <name evidence="4" type="ORF">G4D54_18730</name>
    <name evidence="3" type="ORF">GT664_00065</name>
    <name evidence="2" type="ORF">MKC95_17075</name>
</gene>
<dbReference type="GeneID" id="61927617"/>
<dbReference type="Proteomes" id="UP000604383">
    <property type="component" value="Unassembled WGS sequence"/>
</dbReference>
<dbReference type="EMBL" id="CP048838">
    <property type="protein sequence ID" value="QJA04311.1"/>
    <property type="molecule type" value="Genomic_DNA"/>
</dbReference>
<proteinExistence type="predicted"/>
<sequence length="75" mass="9086">MDKSYHWINDSVKIDFALPSMIQELVDELEEMDRKEDWSYFDRCGFIENITKEFVINKEMTSKQRDILCQRYRGG</sequence>
<reference evidence="4 6" key="3">
    <citation type="submission" date="2020-02" db="EMBL/GenBank/DDBJ databases">
        <authorList>
            <person name="Kociolek L.K."/>
            <person name="Ozer E.A."/>
        </authorList>
    </citation>
    <scope>NUCLEOTIDE SEQUENCE [LARGE SCALE GENOMIC DNA]</scope>
    <source>
        <strain evidence="4 6">ATCC 14501</strain>
    </source>
</reference>
<evidence type="ECO:0000313" key="2">
    <source>
        <dbReference type="EMBL" id="MCR0234485.1"/>
    </source>
</evidence>
<dbReference type="Proteomes" id="UP001203972">
    <property type="component" value="Unassembled WGS sequence"/>
</dbReference>
<organism evidence="1 5">
    <name type="scientific">Clostridium innocuum</name>
    <dbReference type="NCBI Taxonomy" id="1522"/>
    <lineage>
        <taxon>Bacteria</taxon>
        <taxon>Bacillati</taxon>
        <taxon>Bacillota</taxon>
        <taxon>Clostridia</taxon>
        <taxon>Eubacteriales</taxon>
        <taxon>Clostridiaceae</taxon>
        <taxon>Clostridium</taxon>
    </lineage>
</organism>
<protein>
    <submittedName>
        <fullName evidence="1">Uncharacterized protein</fullName>
    </submittedName>
</protein>
<reference evidence="2" key="4">
    <citation type="journal article" date="2022" name="Clin. Infect. Dis.">
        <title>Association between Clostridium innocuum and antibiotic-associated diarrhea in adults and children: A cross-sectional study and comparative genomics analysis.</title>
        <authorList>
            <person name="Cherny K.E."/>
            <person name="Muscat E.B."/>
            <person name="Balaji A."/>
            <person name="Mukherjee J."/>
            <person name="Ozer E.A."/>
            <person name="Angarone M.P."/>
            <person name="Hauser A.R."/>
            <person name="Sichel J.S."/>
            <person name="Amponsah E."/>
            <person name="Kociolek L.K."/>
        </authorList>
    </citation>
    <scope>NUCLEOTIDE SEQUENCE</scope>
    <source>
        <strain evidence="2">NU1-AC-029v</strain>
    </source>
</reference>
<dbReference type="EMBL" id="JQIF01000141">
    <property type="protein sequence ID" value="KGJ51163.1"/>
    <property type="molecule type" value="Genomic_DNA"/>
</dbReference>
<dbReference type="Proteomes" id="UP000030008">
    <property type="component" value="Unassembled WGS sequence"/>
</dbReference>
<evidence type="ECO:0000313" key="6">
    <source>
        <dbReference type="Proteomes" id="UP000503330"/>
    </source>
</evidence>
<evidence type="ECO:0000313" key="3">
    <source>
        <dbReference type="EMBL" id="MZH54180.1"/>
    </source>
</evidence>
<dbReference type="EMBL" id="WWTN01000001">
    <property type="protein sequence ID" value="MZH54180.1"/>
    <property type="molecule type" value="Genomic_DNA"/>
</dbReference>
<accession>A0A099I2R1</accession>